<sequence>MNEQQVGLVTLTPVLLVFIFFMYRQGAIPKTGAVVAALLSIAIATAMFVGQI</sequence>
<gene>
    <name evidence="2" type="ordered locus">Hden_0578</name>
</gene>
<feature type="transmembrane region" description="Helical" evidence="1">
    <location>
        <begin position="6"/>
        <end position="23"/>
    </location>
</feature>
<evidence type="ECO:0000256" key="1">
    <source>
        <dbReference type="SAM" id="Phobius"/>
    </source>
</evidence>
<dbReference type="EMBL" id="CP002083">
    <property type="protein sequence ID" value="ADJ22399.1"/>
    <property type="molecule type" value="Genomic_DNA"/>
</dbReference>
<feature type="transmembrane region" description="Helical" evidence="1">
    <location>
        <begin position="32"/>
        <end position="50"/>
    </location>
</feature>
<dbReference type="STRING" id="582899.Hden_0578"/>
<dbReference type="Proteomes" id="UP000002033">
    <property type="component" value="Chromosome"/>
</dbReference>
<keyword evidence="3" id="KW-1185">Reference proteome</keyword>
<dbReference type="KEGG" id="hdn:Hden_0578"/>
<keyword evidence="1" id="KW-0472">Membrane</keyword>
<accession>D8JSR4</accession>
<reference evidence="3" key="1">
    <citation type="journal article" date="2011" name="J. Bacteriol.">
        <title>Genome sequences of eight morphologically diverse alphaproteobacteria.</title>
        <authorList>
            <consortium name="US DOE Joint Genome Institute"/>
            <person name="Brown P.J."/>
            <person name="Kysela D.T."/>
            <person name="Buechlein A."/>
            <person name="Hemmerich C."/>
            <person name="Brun Y.V."/>
        </authorList>
    </citation>
    <scope>NUCLEOTIDE SEQUENCE [LARGE SCALE GENOMIC DNA]</scope>
    <source>
        <strain evidence="3">ATCC 51888 / DSM 1869 / NCIB 11706 / TK 0415</strain>
    </source>
</reference>
<evidence type="ECO:0000313" key="3">
    <source>
        <dbReference type="Proteomes" id="UP000002033"/>
    </source>
</evidence>
<keyword evidence="1" id="KW-0812">Transmembrane</keyword>
<organism evidence="2 3">
    <name type="scientific">Hyphomicrobium denitrificans (strain ATCC 51888 / DSM 1869 / NCIMB 11706 / TK 0415)</name>
    <dbReference type="NCBI Taxonomy" id="582899"/>
    <lineage>
        <taxon>Bacteria</taxon>
        <taxon>Pseudomonadati</taxon>
        <taxon>Pseudomonadota</taxon>
        <taxon>Alphaproteobacteria</taxon>
        <taxon>Hyphomicrobiales</taxon>
        <taxon>Hyphomicrobiaceae</taxon>
        <taxon>Hyphomicrobium</taxon>
    </lineage>
</organism>
<dbReference type="HOGENOM" id="CLU_214368_0_0_5"/>
<evidence type="ECO:0000313" key="2">
    <source>
        <dbReference type="EMBL" id="ADJ22399.1"/>
    </source>
</evidence>
<dbReference type="AlphaFoldDB" id="D8JSR4"/>
<dbReference type="eggNOG" id="ENOG50301V4">
    <property type="taxonomic scope" value="Bacteria"/>
</dbReference>
<protein>
    <submittedName>
        <fullName evidence="2">Uncharacterized protein</fullName>
    </submittedName>
</protein>
<dbReference type="RefSeq" id="WP_013214616.1">
    <property type="nucleotide sequence ID" value="NC_014313.1"/>
</dbReference>
<keyword evidence="1" id="KW-1133">Transmembrane helix</keyword>
<proteinExistence type="predicted"/>
<name>D8JSR4_HYPDA</name>